<dbReference type="Proteomes" id="UP000005237">
    <property type="component" value="Unassembled WGS sequence"/>
</dbReference>
<feature type="region of interest" description="Disordered" evidence="1">
    <location>
        <begin position="1"/>
        <end position="53"/>
    </location>
</feature>
<organism evidence="2 3">
    <name type="scientific">Caenorhabditis japonica</name>
    <dbReference type="NCBI Taxonomy" id="281687"/>
    <lineage>
        <taxon>Eukaryota</taxon>
        <taxon>Metazoa</taxon>
        <taxon>Ecdysozoa</taxon>
        <taxon>Nematoda</taxon>
        <taxon>Chromadorea</taxon>
        <taxon>Rhabditida</taxon>
        <taxon>Rhabditina</taxon>
        <taxon>Rhabditomorpha</taxon>
        <taxon>Rhabditoidea</taxon>
        <taxon>Rhabditidae</taxon>
        <taxon>Peloderinae</taxon>
        <taxon>Caenorhabditis</taxon>
    </lineage>
</organism>
<dbReference type="AlphaFoldDB" id="A0A8R1E6K6"/>
<accession>A0A8R1E6K6</accession>
<dbReference type="EnsemblMetazoa" id="CJA23013.1">
    <property type="protein sequence ID" value="CJA23013.1"/>
    <property type="gene ID" value="WBGene00178585"/>
</dbReference>
<reference evidence="3" key="1">
    <citation type="submission" date="2010-08" db="EMBL/GenBank/DDBJ databases">
        <authorList>
            <consortium name="Caenorhabditis japonica Sequencing Consortium"/>
            <person name="Wilson R.K."/>
        </authorList>
    </citation>
    <scope>NUCLEOTIDE SEQUENCE [LARGE SCALE GENOMIC DNA]</scope>
    <source>
        <strain evidence="3">DF5081</strain>
    </source>
</reference>
<evidence type="ECO:0000256" key="1">
    <source>
        <dbReference type="SAM" id="MobiDB-lite"/>
    </source>
</evidence>
<evidence type="ECO:0000313" key="2">
    <source>
        <dbReference type="EnsemblMetazoa" id="CJA23013.1"/>
    </source>
</evidence>
<feature type="region of interest" description="Disordered" evidence="1">
    <location>
        <begin position="88"/>
        <end position="114"/>
    </location>
</feature>
<protein>
    <submittedName>
        <fullName evidence="2">Uncharacterized protein</fullName>
    </submittedName>
</protein>
<sequence length="114" mass="12621">MSKKGVTEENKAKNDVVVKSKPKTVEETDEDNSLENLSPISPPRVMNAKRKTDLVKDAKDPEYVTIDPDLPEFEKAILLGGDTTSTKEITKTTDATQPSFQEVQVKDDEAVTKN</sequence>
<evidence type="ECO:0000313" key="3">
    <source>
        <dbReference type="Proteomes" id="UP000005237"/>
    </source>
</evidence>
<name>A0A8R1E6K6_CAEJA</name>
<reference evidence="2" key="2">
    <citation type="submission" date="2022-06" db="UniProtKB">
        <authorList>
            <consortium name="EnsemblMetazoa"/>
        </authorList>
    </citation>
    <scope>IDENTIFICATION</scope>
    <source>
        <strain evidence="2">DF5081</strain>
    </source>
</reference>
<feature type="compositionally biased region" description="Basic and acidic residues" evidence="1">
    <location>
        <begin position="1"/>
        <end position="26"/>
    </location>
</feature>
<proteinExistence type="predicted"/>
<keyword evidence="3" id="KW-1185">Reference proteome</keyword>
<feature type="compositionally biased region" description="Basic and acidic residues" evidence="1">
    <location>
        <begin position="104"/>
        <end position="114"/>
    </location>
</feature>